<dbReference type="FunFam" id="3.10.105.10:FF:000006">
    <property type="entry name" value="Peptide ABC transporter substrate-binding protein"/>
    <property type="match status" value="1"/>
</dbReference>
<dbReference type="GO" id="GO:0015833">
    <property type="term" value="P:peptide transport"/>
    <property type="evidence" value="ECO:0007669"/>
    <property type="project" value="TreeGrafter"/>
</dbReference>
<evidence type="ECO:0000313" key="6">
    <source>
        <dbReference type="EMBL" id="TYB37311.1"/>
    </source>
</evidence>
<dbReference type="CDD" id="cd08514">
    <property type="entry name" value="PBP2_AppA_like"/>
    <property type="match status" value="1"/>
</dbReference>
<evidence type="ECO:0000313" key="7">
    <source>
        <dbReference type="Proteomes" id="UP000323337"/>
    </source>
</evidence>
<dbReference type="Pfam" id="PF00496">
    <property type="entry name" value="SBP_bac_5"/>
    <property type="match status" value="1"/>
</dbReference>
<dbReference type="Gene3D" id="3.10.105.10">
    <property type="entry name" value="Dipeptide-binding Protein, Domain 3"/>
    <property type="match status" value="1"/>
</dbReference>
<dbReference type="Gene3D" id="3.40.190.10">
    <property type="entry name" value="Periplasmic binding protein-like II"/>
    <property type="match status" value="1"/>
</dbReference>
<comment type="similarity">
    <text evidence="1">Belongs to the bacterial solute-binding protein 5 family.</text>
</comment>
<dbReference type="InterPro" id="IPR000914">
    <property type="entry name" value="SBP_5_dom"/>
</dbReference>
<dbReference type="InterPro" id="IPR023765">
    <property type="entry name" value="SBP_5_CS"/>
</dbReference>
<dbReference type="SUPFAM" id="SSF53850">
    <property type="entry name" value="Periplasmic binding protein-like II"/>
    <property type="match status" value="1"/>
</dbReference>
<dbReference type="GO" id="GO:0030288">
    <property type="term" value="C:outer membrane-bounded periplasmic space"/>
    <property type="evidence" value="ECO:0007669"/>
    <property type="project" value="UniProtKB-ARBA"/>
</dbReference>
<dbReference type="InterPro" id="IPR039424">
    <property type="entry name" value="SBP_5"/>
</dbReference>
<dbReference type="EMBL" id="VSIV01000004">
    <property type="protein sequence ID" value="TYB37311.1"/>
    <property type="molecule type" value="Genomic_DNA"/>
</dbReference>
<name>A0A5D0MZ61_FLESI</name>
<organism evidence="6 7">
    <name type="scientific">Flexistipes sinusarabici</name>
    <dbReference type="NCBI Taxonomy" id="2352"/>
    <lineage>
        <taxon>Bacteria</taxon>
        <taxon>Pseudomonadati</taxon>
        <taxon>Deferribacterota</taxon>
        <taxon>Deferribacteres</taxon>
        <taxon>Deferribacterales</taxon>
        <taxon>Flexistipitaceae</taxon>
        <taxon>Flexistipes</taxon>
    </lineage>
</organism>
<evidence type="ECO:0000256" key="4">
    <source>
        <dbReference type="SAM" id="SignalP"/>
    </source>
</evidence>
<keyword evidence="3 4" id="KW-0732">Signal</keyword>
<feature type="domain" description="Solute-binding protein family 5" evidence="5">
    <location>
        <begin position="93"/>
        <end position="463"/>
    </location>
</feature>
<dbReference type="FunFam" id="3.90.76.10:FF:000004">
    <property type="entry name" value="Peptide ABC transporter substrate-binding protein"/>
    <property type="match status" value="1"/>
</dbReference>
<evidence type="ECO:0000256" key="3">
    <source>
        <dbReference type="ARBA" id="ARBA00022729"/>
    </source>
</evidence>
<dbReference type="InterPro" id="IPR030678">
    <property type="entry name" value="Peptide/Ni-bd"/>
</dbReference>
<proteinExistence type="inferred from homology"/>
<accession>A0A5D0MZ61</accession>
<feature type="chain" id="PRO_5023058489" evidence="4">
    <location>
        <begin position="21"/>
        <end position="554"/>
    </location>
</feature>
<dbReference type="PROSITE" id="PS51257">
    <property type="entry name" value="PROKAR_LIPOPROTEIN"/>
    <property type="match status" value="1"/>
</dbReference>
<reference evidence="6 7" key="1">
    <citation type="submission" date="2019-08" db="EMBL/GenBank/DDBJ databases">
        <title>Genomic characterization of a novel candidate phylum (ARYD3) from a high temperature, high salinity tertiary oil reservoir in north central Oklahoma, USA.</title>
        <authorList>
            <person name="Youssef N.H."/>
            <person name="Yadav A."/>
            <person name="Elshahed M.S."/>
        </authorList>
    </citation>
    <scope>NUCLEOTIDE SEQUENCE [LARGE SCALE GENOMIC DNA]</scope>
    <source>
        <strain evidence="6">ARYD1</strain>
    </source>
</reference>
<evidence type="ECO:0000256" key="1">
    <source>
        <dbReference type="ARBA" id="ARBA00005695"/>
    </source>
</evidence>
<feature type="signal peptide" evidence="4">
    <location>
        <begin position="1"/>
        <end position="20"/>
    </location>
</feature>
<dbReference type="PANTHER" id="PTHR30290:SF38">
    <property type="entry name" value="D,D-DIPEPTIDE-BINDING PERIPLASMIC PROTEIN DDPA-RELATED"/>
    <property type="match status" value="1"/>
</dbReference>
<dbReference type="GO" id="GO:0043190">
    <property type="term" value="C:ATP-binding cassette (ABC) transporter complex"/>
    <property type="evidence" value="ECO:0007669"/>
    <property type="project" value="InterPro"/>
</dbReference>
<protein>
    <submittedName>
        <fullName evidence="6">Peptide-binding protein</fullName>
    </submittedName>
</protein>
<dbReference type="PIRSF" id="PIRSF002741">
    <property type="entry name" value="MppA"/>
    <property type="match status" value="1"/>
</dbReference>
<dbReference type="GO" id="GO:1904680">
    <property type="term" value="F:peptide transmembrane transporter activity"/>
    <property type="evidence" value="ECO:0007669"/>
    <property type="project" value="TreeGrafter"/>
</dbReference>
<evidence type="ECO:0000259" key="5">
    <source>
        <dbReference type="Pfam" id="PF00496"/>
    </source>
</evidence>
<dbReference type="PANTHER" id="PTHR30290">
    <property type="entry name" value="PERIPLASMIC BINDING COMPONENT OF ABC TRANSPORTER"/>
    <property type="match status" value="1"/>
</dbReference>
<gene>
    <name evidence="6" type="ORF">FXF49_00150</name>
</gene>
<comment type="caution">
    <text evidence="6">The sequence shown here is derived from an EMBL/GenBank/DDBJ whole genome shotgun (WGS) entry which is preliminary data.</text>
</comment>
<sequence length="554" mass="63904">MHSSKYFKFVIILLSFLIFACSQQEETNVENKKETAPTDAKDVKSEKSFGGMLFEGSIGDASNLIPILASDSVSHSVASFVYNGLLKYNKNLKLVGDLAKDWEISDNKKTITFDLRKDVKWHDGEPFTAEDVKFTYKTIIDKDTPTAYDADFKIIDNMTILDNYTVRVNYKTPFAPALNSWTMSILPKHLLEGKKITQSPLQRNPVGTGPFEFVKWEPGKSITLKANRDYFKGSPYLAKYVLKIIPDTAAMFMTLLNQDIDLMSMSPLQYTKQTDTSQFENHFNKHSYLSNSYAYIGYNLKKKMFRDKKVRQALSYATPKKDIIKSVLFGEGEVATGPYKPGTYWYNPDVTRYNYNIDKAKQLLEEAGWKDTDGDKILDKNGHNFSFTLMTNQGNSNRSKVAEIVQQSWKKLGIKVEIRVIEWATLINEYIDKRNFDALVMGWSIPMEPDLYDVWHSSKCKGKNLNFICYQNEKLDKLIEKARLTFDMEKRKELYFKAQEILAEDQPYTFLYVPKALVGLHKRFRGVEPAPAGITYNLEEWYVPEGLRKYKLKQ</sequence>
<keyword evidence="2" id="KW-0813">Transport</keyword>
<evidence type="ECO:0000256" key="2">
    <source>
        <dbReference type="ARBA" id="ARBA00022448"/>
    </source>
</evidence>
<dbReference type="RefSeq" id="WP_303699884.1">
    <property type="nucleotide sequence ID" value="NZ_VSIV01000004.1"/>
</dbReference>
<dbReference type="PROSITE" id="PS01040">
    <property type="entry name" value="SBP_BACTERIAL_5"/>
    <property type="match status" value="1"/>
</dbReference>
<dbReference type="AlphaFoldDB" id="A0A5D0MZ61"/>
<dbReference type="Gene3D" id="3.90.76.10">
    <property type="entry name" value="Dipeptide-binding Protein, Domain 1"/>
    <property type="match status" value="1"/>
</dbReference>
<dbReference type="Proteomes" id="UP000323337">
    <property type="component" value="Unassembled WGS sequence"/>
</dbReference>